<evidence type="ECO:0000313" key="3">
    <source>
        <dbReference type="Proteomes" id="UP000594892"/>
    </source>
</evidence>
<name>A0AAP9Y380_BURGL</name>
<evidence type="ECO:0000313" key="2">
    <source>
        <dbReference type="EMBL" id="USS43072.1"/>
    </source>
</evidence>
<reference evidence="2" key="2">
    <citation type="submission" date="2022-06" db="EMBL/GenBank/DDBJ databases">
        <title>Draft genome sequence of Burkholderia glumae strain GR20004 isolated from rice panicle showing bacterial panicle blight.</title>
        <authorList>
            <person name="Choi S.Y."/>
            <person name="Lee Y.H."/>
        </authorList>
    </citation>
    <scope>NUCLEOTIDE SEQUENCE</scope>
    <source>
        <strain evidence="2">GR20004</strain>
    </source>
</reference>
<dbReference type="EMBL" id="CP099583">
    <property type="protein sequence ID" value="USS43072.1"/>
    <property type="molecule type" value="Genomic_DNA"/>
</dbReference>
<dbReference type="GeneID" id="45698981"/>
<evidence type="ECO:0000313" key="1">
    <source>
        <dbReference type="EMBL" id="QPQ90885.1"/>
    </source>
</evidence>
<organism evidence="1 3">
    <name type="scientific">Burkholderia glumae</name>
    <name type="common">Pseudomonas glumae</name>
    <dbReference type="NCBI Taxonomy" id="337"/>
    <lineage>
        <taxon>Bacteria</taxon>
        <taxon>Pseudomonadati</taxon>
        <taxon>Pseudomonadota</taxon>
        <taxon>Betaproteobacteria</taxon>
        <taxon>Burkholderiales</taxon>
        <taxon>Burkholderiaceae</taxon>
        <taxon>Burkholderia</taxon>
    </lineage>
</organism>
<dbReference type="EMBL" id="CP065600">
    <property type="protein sequence ID" value="QPQ90885.1"/>
    <property type="molecule type" value="Genomic_DNA"/>
</dbReference>
<proteinExistence type="predicted"/>
<accession>A0AAP9Y380</accession>
<dbReference type="Proteomes" id="UP000594892">
    <property type="component" value="Chromosome 1"/>
</dbReference>
<dbReference type="Proteomes" id="UP001056386">
    <property type="component" value="Chromosome 2"/>
</dbReference>
<keyword evidence="4" id="KW-1185">Reference proteome</keyword>
<evidence type="ECO:0000313" key="4">
    <source>
        <dbReference type="Proteomes" id="UP001056386"/>
    </source>
</evidence>
<reference evidence="1 3" key="1">
    <citation type="submission" date="2020-12" db="EMBL/GenBank/DDBJ databases">
        <title>FDA dAtabase for Regulatory Grade micrObial Sequences (FDA-ARGOS): Supporting development and validation of Infectious Disease Dx tests.</title>
        <authorList>
            <person name="Minogue T."/>
            <person name="Wolcott M."/>
            <person name="Wasieloski L."/>
            <person name="Aguilar W."/>
            <person name="Moore D."/>
            <person name="Jaissle J."/>
            <person name="Tallon L."/>
            <person name="Sadzewicz L."/>
            <person name="Zhao X."/>
            <person name="Boylan J."/>
            <person name="Ott S."/>
            <person name="Bowen H."/>
            <person name="Vavikolanu K."/>
            <person name="Mehta A."/>
            <person name="Aluvathingal J."/>
            <person name="Nadendla S."/>
            <person name="Yan Y."/>
            <person name="Sichtig H."/>
        </authorList>
    </citation>
    <scope>NUCLEOTIDE SEQUENCE [LARGE SCALE GENOMIC DNA]</scope>
    <source>
        <strain evidence="1 3">FDAARGOS_949</strain>
    </source>
</reference>
<dbReference type="AlphaFoldDB" id="A0AAP9Y380"/>
<protein>
    <submittedName>
        <fullName evidence="1">Uncharacterized protein</fullName>
    </submittedName>
</protein>
<dbReference type="RefSeq" id="WP_127913870.1">
    <property type="nucleotide sequence ID" value="NZ_CP021075.1"/>
</dbReference>
<gene>
    <name evidence="1" type="ORF">I6H06_03910</name>
    <name evidence="2" type="ORF">NFI99_00840</name>
</gene>
<sequence>MSLRDRKVRVGVLAECGLGAVLLASADAFAALGGGMLMRLVPCLGAGTISIYRARRTRR</sequence>